<gene>
    <name evidence="2" type="ORF">FRX31_034883</name>
</gene>
<organism evidence="2 3">
    <name type="scientific">Thalictrum thalictroides</name>
    <name type="common">Rue-anemone</name>
    <name type="synonym">Anemone thalictroides</name>
    <dbReference type="NCBI Taxonomy" id="46969"/>
    <lineage>
        <taxon>Eukaryota</taxon>
        <taxon>Viridiplantae</taxon>
        <taxon>Streptophyta</taxon>
        <taxon>Embryophyta</taxon>
        <taxon>Tracheophyta</taxon>
        <taxon>Spermatophyta</taxon>
        <taxon>Magnoliopsida</taxon>
        <taxon>Ranunculales</taxon>
        <taxon>Ranunculaceae</taxon>
        <taxon>Thalictroideae</taxon>
        <taxon>Thalictrum</taxon>
    </lineage>
</organism>
<evidence type="ECO:0000313" key="2">
    <source>
        <dbReference type="EMBL" id="KAF5175530.1"/>
    </source>
</evidence>
<name>A0A7J6UTE8_THATH</name>
<feature type="compositionally biased region" description="Acidic residues" evidence="1">
    <location>
        <begin position="37"/>
        <end position="48"/>
    </location>
</feature>
<feature type="compositionally biased region" description="Acidic residues" evidence="1">
    <location>
        <begin position="74"/>
        <end position="91"/>
    </location>
</feature>
<dbReference type="Proteomes" id="UP000554482">
    <property type="component" value="Unassembled WGS sequence"/>
</dbReference>
<keyword evidence="3" id="KW-1185">Reference proteome</keyword>
<accession>A0A7J6UTE8</accession>
<reference evidence="2 3" key="1">
    <citation type="submission" date="2020-06" db="EMBL/GenBank/DDBJ databases">
        <title>Transcriptomic and genomic resources for Thalictrum thalictroides and T. hernandezii: Facilitating candidate gene discovery in an emerging model plant lineage.</title>
        <authorList>
            <person name="Arias T."/>
            <person name="Riano-Pachon D.M."/>
            <person name="Di Stilio V.S."/>
        </authorList>
    </citation>
    <scope>NUCLEOTIDE SEQUENCE [LARGE SCALE GENOMIC DNA]</scope>
    <source>
        <strain evidence="3">cv. WT478/WT964</strain>
        <tissue evidence="2">Leaves</tissue>
    </source>
</reference>
<dbReference type="EMBL" id="JABWDY010043929">
    <property type="protein sequence ID" value="KAF5175530.1"/>
    <property type="molecule type" value="Genomic_DNA"/>
</dbReference>
<sequence length="91" mass="10832">MKTSQFPLRRSWRIIMENITAIQMIMKMIESEKKEDTTDEDEKDDYNPLDEYPGDSNLSDEEEESIQLPLESMFSDDEEEQQDDDVDDPEY</sequence>
<comment type="caution">
    <text evidence="2">The sequence shown here is derived from an EMBL/GenBank/DDBJ whole genome shotgun (WGS) entry which is preliminary data.</text>
</comment>
<proteinExistence type="predicted"/>
<dbReference type="AlphaFoldDB" id="A0A7J6UTE8"/>
<evidence type="ECO:0000313" key="3">
    <source>
        <dbReference type="Proteomes" id="UP000554482"/>
    </source>
</evidence>
<protein>
    <submittedName>
        <fullName evidence="2">Uncharacterized protein</fullName>
    </submittedName>
</protein>
<evidence type="ECO:0000256" key="1">
    <source>
        <dbReference type="SAM" id="MobiDB-lite"/>
    </source>
</evidence>
<feature type="region of interest" description="Disordered" evidence="1">
    <location>
        <begin position="31"/>
        <end position="91"/>
    </location>
</feature>